<organism evidence="1 2">
    <name type="scientific">Eleusine coracana subsp. coracana</name>
    <dbReference type="NCBI Taxonomy" id="191504"/>
    <lineage>
        <taxon>Eukaryota</taxon>
        <taxon>Viridiplantae</taxon>
        <taxon>Streptophyta</taxon>
        <taxon>Embryophyta</taxon>
        <taxon>Tracheophyta</taxon>
        <taxon>Spermatophyta</taxon>
        <taxon>Magnoliopsida</taxon>
        <taxon>Liliopsida</taxon>
        <taxon>Poales</taxon>
        <taxon>Poaceae</taxon>
        <taxon>PACMAD clade</taxon>
        <taxon>Chloridoideae</taxon>
        <taxon>Cynodonteae</taxon>
        <taxon>Eleusininae</taxon>
        <taxon>Eleusine</taxon>
    </lineage>
</organism>
<dbReference type="PANTHER" id="PTHR33116">
    <property type="entry name" value="REVERSE TRANSCRIPTASE ZINC-BINDING DOMAIN-CONTAINING PROTEIN-RELATED-RELATED"/>
    <property type="match status" value="1"/>
</dbReference>
<protein>
    <submittedName>
        <fullName evidence="1">Uncharacterized protein</fullName>
    </submittedName>
</protein>
<name>A0AAV5DGY4_ELECO</name>
<evidence type="ECO:0000313" key="1">
    <source>
        <dbReference type="EMBL" id="GJN09517.1"/>
    </source>
</evidence>
<evidence type="ECO:0000313" key="2">
    <source>
        <dbReference type="Proteomes" id="UP001054889"/>
    </source>
</evidence>
<dbReference type="PANTHER" id="PTHR33116:SF86">
    <property type="entry name" value="REVERSE TRANSCRIPTASE DOMAIN-CONTAINING PROTEIN"/>
    <property type="match status" value="1"/>
</dbReference>
<proteinExistence type="predicted"/>
<keyword evidence="2" id="KW-1185">Reference proteome</keyword>
<reference evidence="1" key="2">
    <citation type="submission" date="2021-12" db="EMBL/GenBank/DDBJ databases">
        <title>Resequencing data analysis of finger millet.</title>
        <authorList>
            <person name="Hatakeyama M."/>
            <person name="Aluri S."/>
            <person name="Balachadran M.T."/>
            <person name="Sivarajan S.R."/>
            <person name="Poveda L."/>
            <person name="Shimizu-Inatsugi R."/>
            <person name="Schlapbach R."/>
            <person name="Sreeman S.M."/>
            <person name="Shimizu K.K."/>
        </authorList>
    </citation>
    <scope>NUCLEOTIDE SEQUENCE</scope>
</reference>
<gene>
    <name evidence="1" type="primary">ga27532</name>
    <name evidence="1" type="ORF">PR202_ga27532</name>
</gene>
<dbReference type="AlphaFoldDB" id="A0AAV5DGY4"/>
<dbReference type="EMBL" id="BQKI01000016">
    <property type="protein sequence ID" value="GJN09517.1"/>
    <property type="molecule type" value="Genomic_DNA"/>
</dbReference>
<accession>A0AAV5DGY4</accession>
<sequence length="135" mass="14785">MEASERGANRIATILDDYNLGSGQLVNKQKSVIFFSANCVAEARQIVHEALQINTEALGERYLGLPTSVGLSTDGTFDYVPNRIRGFVTGWGENTLSCAGREVLIKANAQATYPMSCFKLPSNVCDKMRTIISNY</sequence>
<comment type="caution">
    <text evidence="1">The sequence shown here is derived from an EMBL/GenBank/DDBJ whole genome shotgun (WGS) entry which is preliminary data.</text>
</comment>
<reference evidence="1" key="1">
    <citation type="journal article" date="2018" name="DNA Res.">
        <title>Multiple hybrid de novo genome assembly of finger millet, an orphan allotetraploid crop.</title>
        <authorList>
            <person name="Hatakeyama M."/>
            <person name="Aluri S."/>
            <person name="Balachadran M.T."/>
            <person name="Sivarajan S.R."/>
            <person name="Patrignani A."/>
            <person name="Gruter S."/>
            <person name="Poveda L."/>
            <person name="Shimizu-Inatsugi R."/>
            <person name="Baeten J."/>
            <person name="Francoijs K.J."/>
            <person name="Nataraja K.N."/>
            <person name="Reddy Y.A.N."/>
            <person name="Phadnis S."/>
            <person name="Ravikumar R.L."/>
            <person name="Schlapbach R."/>
            <person name="Sreeman S.M."/>
            <person name="Shimizu K.K."/>
        </authorList>
    </citation>
    <scope>NUCLEOTIDE SEQUENCE</scope>
</reference>
<dbReference type="Proteomes" id="UP001054889">
    <property type="component" value="Unassembled WGS sequence"/>
</dbReference>